<dbReference type="AlphaFoldDB" id="A0A1T4PPQ2"/>
<evidence type="ECO:0000313" key="3">
    <source>
        <dbReference type="Proteomes" id="UP000190061"/>
    </source>
</evidence>
<dbReference type="Pfam" id="PF22741">
    <property type="entry name" value="PTP-NADK"/>
    <property type="match status" value="1"/>
</dbReference>
<dbReference type="OrthoDB" id="270335at2"/>
<evidence type="ECO:0000259" key="1">
    <source>
        <dbReference type="Pfam" id="PF22741"/>
    </source>
</evidence>
<dbReference type="InterPro" id="IPR055214">
    <property type="entry name" value="PTP-NADK"/>
</dbReference>
<dbReference type="Gene3D" id="3.90.190.10">
    <property type="entry name" value="Protein tyrosine phosphatase superfamily"/>
    <property type="match status" value="1"/>
</dbReference>
<dbReference type="CDD" id="cd14503">
    <property type="entry name" value="PTP-bact"/>
    <property type="match status" value="1"/>
</dbReference>
<keyword evidence="3" id="KW-1185">Reference proteome</keyword>
<dbReference type="STRING" id="1122188.SAMN02745674_01306"/>
<accession>A0A1T4PPQ2</accession>
<gene>
    <name evidence="2" type="ORF">SAMN02745674_01306</name>
</gene>
<dbReference type="RefSeq" id="WP_078757898.1">
    <property type="nucleotide sequence ID" value="NZ_FUXP01000003.1"/>
</dbReference>
<dbReference type="SUPFAM" id="SSF52799">
    <property type="entry name" value="(Phosphotyrosine protein) phosphatases II"/>
    <property type="match status" value="1"/>
</dbReference>
<proteinExistence type="predicted"/>
<protein>
    <submittedName>
        <fullName evidence="2">TIGR01244 family protein</fullName>
    </submittedName>
</protein>
<organism evidence="2 3">
    <name type="scientific">Lysobacter spongiicola DSM 21749</name>
    <dbReference type="NCBI Taxonomy" id="1122188"/>
    <lineage>
        <taxon>Bacteria</taxon>
        <taxon>Pseudomonadati</taxon>
        <taxon>Pseudomonadota</taxon>
        <taxon>Gammaproteobacteria</taxon>
        <taxon>Lysobacterales</taxon>
        <taxon>Lysobacteraceae</taxon>
        <taxon>Novilysobacter</taxon>
    </lineage>
</organism>
<dbReference type="InterPro" id="IPR029021">
    <property type="entry name" value="Prot-tyrosine_phosphatase-like"/>
</dbReference>
<reference evidence="2 3" key="1">
    <citation type="submission" date="2017-02" db="EMBL/GenBank/DDBJ databases">
        <authorList>
            <person name="Peterson S.W."/>
        </authorList>
    </citation>
    <scope>NUCLEOTIDE SEQUENCE [LARGE SCALE GENOMIC DNA]</scope>
    <source>
        <strain evidence="2 3">DSM 21749</strain>
    </source>
</reference>
<dbReference type="Proteomes" id="UP000190061">
    <property type="component" value="Unassembled WGS sequence"/>
</dbReference>
<dbReference type="EMBL" id="FUXP01000003">
    <property type="protein sequence ID" value="SJZ93261.1"/>
    <property type="molecule type" value="Genomic_DNA"/>
</dbReference>
<feature type="domain" description="DSP-PTPase phosphatase fused to NAD+ Kinase" evidence="1">
    <location>
        <begin position="12"/>
        <end position="105"/>
    </location>
</feature>
<name>A0A1T4PPQ2_9GAMM</name>
<evidence type="ECO:0000313" key="2">
    <source>
        <dbReference type="EMBL" id="SJZ93261.1"/>
    </source>
</evidence>
<sequence>MTEIRHPRPDLFAAGQPTAEELAGLAAQGVRSVINLRAPDEEMAFDEQAEVERLGLHYACIPVCGLQDLTQENVRRFSEELDAARGRGPVLVHCGTANRVGAMLALDAGFNRGTPPESALALGREAGLASLEPEVERLLARGPQTGKEEGR</sequence>